<evidence type="ECO:0000259" key="7">
    <source>
        <dbReference type="PROSITE" id="PS50850"/>
    </source>
</evidence>
<dbReference type="InterPro" id="IPR011701">
    <property type="entry name" value="MFS"/>
</dbReference>
<feature type="transmembrane region" description="Helical" evidence="6">
    <location>
        <begin position="6"/>
        <end position="25"/>
    </location>
</feature>
<dbReference type="PROSITE" id="PS50850">
    <property type="entry name" value="MFS"/>
    <property type="match status" value="1"/>
</dbReference>
<feature type="transmembrane region" description="Helical" evidence="6">
    <location>
        <begin position="37"/>
        <end position="58"/>
    </location>
</feature>
<comment type="caution">
    <text evidence="8">The sequence shown here is derived from an EMBL/GenBank/DDBJ whole genome shotgun (WGS) entry which is preliminary data.</text>
</comment>
<feature type="transmembrane region" description="Helical" evidence="6">
    <location>
        <begin position="298"/>
        <end position="319"/>
    </location>
</feature>
<evidence type="ECO:0000256" key="5">
    <source>
        <dbReference type="ARBA" id="ARBA00038514"/>
    </source>
</evidence>
<dbReference type="EMBL" id="PDDV01000013">
    <property type="protein sequence ID" value="PEH71589.1"/>
    <property type="molecule type" value="Genomic_DNA"/>
</dbReference>
<evidence type="ECO:0000313" key="9">
    <source>
        <dbReference type="Proteomes" id="UP000219788"/>
    </source>
</evidence>
<comment type="subcellular location">
    <subcellularLocation>
        <location evidence="1">Membrane</location>
        <topology evidence="1">Multi-pass membrane protein</topology>
    </subcellularLocation>
</comment>
<comment type="similarity">
    <text evidence="5">Belongs to the major facilitator superfamily. Phthalate permease family.</text>
</comment>
<evidence type="ECO:0000256" key="6">
    <source>
        <dbReference type="SAM" id="Phobius"/>
    </source>
</evidence>
<evidence type="ECO:0000256" key="1">
    <source>
        <dbReference type="ARBA" id="ARBA00004141"/>
    </source>
</evidence>
<organism evidence="8 9">
    <name type="scientific">Edwardsiella tarda</name>
    <dbReference type="NCBI Taxonomy" id="636"/>
    <lineage>
        <taxon>Bacteria</taxon>
        <taxon>Pseudomonadati</taxon>
        <taxon>Pseudomonadota</taxon>
        <taxon>Gammaproteobacteria</taxon>
        <taxon>Enterobacterales</taxon>
        <taxon>Hafniaceae</taxon>
        <taxon>Edwardsiella</taxon>
    </lineage>
</organism>
<feature type="transmembrane region" description="Helical" evidence="6">
    <location>
        <begin position="162"/>
        <end position="181"/>
    </location>
</feature>
<evidence type="ECO:0000256" key="4">
    <source>
        <dbReference type="ARBA" id="ARBA00023136"/>
    </source>
</evidence>
<evidence type="ECO:0000256" key="2">
    <source>
        <dbReference type="ARBA" id="ARBA00022692"/>
    </source>
</evidence>
<feature type="transmembrane region" description="Helical" evidence="6">
    <location>
        <begin position="226"/>
        <end position="246"/>
    </location>
</feature>
<proteinExistence type="inferred from homology"/>
<keyword evidence="3 6" id="KW-1133">Transmembrane helix</keyword>
<protein>
    <submittedName>
        <fullName evidence="8">MFS transporter</fullName>
    </submittedName>
</protein>
<gene>
    <name evidence="8" type="ORF">CRM76_06380</name>
</gene>
<keyword evidence="4 6" id="KW-0472">Membrane</keyword>
<feature type="transmembrane region" description="Helical" evidence="6">
    <location>
        <begin position="389"/>
        <end position="411"/>
    </location>
</feature>
<evidence type="ECO:0000256" key="3">
    <source>
        <dbReference type="ARBA" id="ARBA00022989"/>
    </source>
</evidence>
<dbReference type="PANTHER" id="PTHR11662:SF399">
    <property type="entry name" value="FI19708P1-RELATED"/>
    <property type="match status" value="1"/>
</dbReference>
<feature type="transmembrane region" description="Helical" evidence="6">
    <location>
        <begin position="78"/>
        <end position="101"/>
    </location>
</feature>
<keyword evidence="2 6" id="KW-0812">Transmembrane</keyword>
<reference evidence="9" key="1">
    <citation type="submission" date="2017-09" db="EMBL/GenBank/DDBJ databases">
        <title>FDA dAtabase for Regulatory Grade micrObial Sequences (FDA-ARGOS): Supporting development and validation of Infectious Disease Dx tests.</title>
        <authorList>
            <person name="Goldberg B."/>
            <person name="Campos J."/>
            <person name="Tallon L."/>
            <person name="Sadzewicz L."/>
            <person name="Ott S."/>
            <person name="Zhao X."/>
            <person name="Nagaraj S."/>
            <person name="Vavikolanu K."/>
            <person name="Aluvathingal J."/>
            <person name="Nadendla S."/>
            <person name="Geyer C."/>
            <person name="Sichtig H."/>
        </authorList>
    </citation>
    <scope>NUCLEOTIDE SEQUENCE [LARGE SCALE GENOMIC DNA]</scope>
    <source>
        <strain evidence="9">FDAARGOS_370</strain>
    </source>
</reference>
<dbReference type="Pfam" id="PF07690">
    <property type="entry name" value="MFS_1"/>
    <property type="match status" value="1"/>
</dbReference>
<evidence type="ECO:0000313" key="8">
    <source>
        <dbReference type="EMBL" id="PEH71589.1"/>
    </source>
</evidence>
<feature type="domain" description="Major facilitator superfamily (MFS) profile" evidence="7">
    <location>
        <begin position="8"/>
        <end position="415"/>
    </location>
</feature>
<feature type="transmembrane region" description="Helical" evidence="6">
    <location>
        <begin position="325"/>
        <end position="349"/>
    </location>
</feature>
<dbReference type="RefSeq" id="WP_097364339.1">
    <property type="nucleotide sequence ID" value="NZ_AP028090.1"/>
</dbReference>
<dbReference type="GO" id="GO:0016020">
    <property type="term" value="C:membrane"/>
    <property type="evidence" value="ECO:0007669"/>
    <property type="project" value="UniProtKB-SubCell"/>
</dbReference>
<dbReference type="Gene3D" id="1.20.1250.20">
    <property type="entry name" value="MFS general substrate transporter like domains"/>
    <property type="match status" value="2"/>
</dbReference>
<dbReference type="InterPro" id="IPR050382">
    <property type="entry name" value="MFS_Na/Anion_cotransporter"/>
</dbReference>
<dbReference type="InterPro" id="IPR036259">
    <property type="entry name" value="MFS_trans_sf"/>
</dbReference>
<dbReference type="PANTHER" id="PTHR11662">
    <property type="entry name" value="SOLUTE CARRIER FAMILY 17"/>
    <property type="match status" value="1"/>
</dbReference>
<dbReference type="Proteomes" id="UP000219788">
    <property type="component" value="Unassembled WGS sequence"/>
</dbReference>
<feature type="transmembrane region" description="Helical" evidence="6">
    <location>
        <begin position="361"/>
        <end position="383"/>
    </location>
</feature>
<dbReference type="AlphaFoldDB" id="A0A2A7TZS9"/>
<sequence length="434" mass="48330">MTRRRYLIILLMFIVIAINYMDRVNFSVSIPDIQKDLHFSLAEIGDISFVWGMAYALFNFPGGWLADKLGLRWGIFAAFGWWSLFTIASPFATTLTGWFILRGLMGVGEAPIWPFNAKAANSWAAPTERSTAYTLAGSGQYLGPAIGSILVGWIVVSLGWRWAFVIFGGAGLLLLPIWLWVVRDSPADDRRVNRQELAWIGNMVDARQEQIDWPGIRRVFTSRTGVGMLLIYLTFGYILFTFLNWVPSYMYYTFHMDILKSALWSSLGAFMGFIGFLLSGPFNDRLVRRYNRLTARRIGTAVPMFLAVLCVVASLMTAQSGLGRLTAILIGLVQLFMNLTVGAWAVNIIDISPNQASTGMVYGIFNGVLNIMGALNSLILTAIASAYGFPLAFGSAVIFMVIFLFSILFIVDRRSYEALTDYAMAARRQGTARS</sequence>
<dbReference type="InterPro" id="IPR020846">
    <property type="entry name" value="MFS_dom"/>
</dbReference>
<feature type="transmembrane region" description="Helical" evidence="6">
    <location>
        <begin position="258"/>
        <end position="278"/>
    </location>
</feature>
<dbReference type="OrthoDB" id="9771451at2"/>
<dbReference type="SUPFAM" id="SSF103473">
    <property type="entry name" value="MFS general substrate transporter"/>
    <property type="match status" value="1"/>
</dbReference>
<accession>A0A2A7TZS9</accession>
<dbReference type="GO" id="GO:0022857">
    <property type="term" value="F:transmembrane transporter activity"/>
    <property type="evidence" value="ECO:0007669"/>
    <property type="project" value="InterPro"/>
</dbReference>
<name>A0A2A7TZS9_EDWTA</name>
<dbReference type="CDD" id="cd17319">
    <property type="entry name" value="MFS_ExuT_GudP_like"/>
    <property type="match status" value="1"/>
</dbReference>